<keyword evidence="1" id="KW-1133">Transmembrane helix</keyword>
<dbReference type="HOGENOM" id="CLU_123372_2_0_4"/>
<reference evidence="2" key="1">
    <citation type="submission" date="2009-01" db="EMBL/GenBank/DDBJ databases">
        <title>Complete sequence of chromosome 1 of Burkholderia sp. 383.</title>
        <authorList>
            <consortium name="US DOE Joint Genome Institute"/>
            <person name="Copeland A."/>
            <person name="Lucas S."/>
            <person name="Lapidus A."/>
            <person name="Barry K."/>
            <person name="Detter J.C."/>
            <person name="Glavina T."/>
            <person name="Hammon N."/>
            <person name="Israni S."/>
            <person name="Pitluck S."/>
            <person name="Chain P."/>
            <person name="Malfatti S."/>
            <person name="Shin M."/>
            <person name="Vergez L."/>
            <person name="Schmutz J."/>
            <person name="Larimer F."/>
            <person name="Land M."/>
            <person name="Kyrpides N."/>
            <person name="Lykidis A."/>
            <person name="Richardson P."/>
        </authorList>
    </citation>
    <scope>NUCLEOTIDE SEQUENCE</scope>
    <source>
        <strain evidence="2">383</strain>
    </source>
</reference>
<dbReference type="GeneID" id="45094845"/>
<dbReference type="PANTHER" id="PTHR38598:SF1">
    <property type="entry name" value="INNER MEMBRANE PROTEIN YJCH"/>
    <property type="match status" value="1"/>
</dbReference>
<dbReference type="Proteomes" id="UP000002705">
    <property type="component" value="Chromosome 1"/>
</dbReference>
<evidence type="ECO:0000313" key="3">
    <source>
        <dbReference type="Proteomes" id="UP000002705"/>
    </source>
</evidence>
<protein>
    <recommendedName>
        <fullName evidence="4">DUF485 domain-containing protein</fullName>
    </recommendedName>
</protein>
<dbReference type="PANTHER" id="PTHR38598">
    <property type="entry name" value="INNER MEMBRANE PROTEIN YJCH"/>
    <property type="match status" value="1"/>
</dbReference>
<keyword evidence="1" id="KW-0812">Transmembrane</keyword>
<proteinExistence type="predicted"/>
<sequence length="120" mass="13315">MDHPISATEGVALNTEASATVTQHPLLSDVRFRDLVKRRRTFAWSMTIAMLAIYFAFILTLAFFPQLLGQQIVQGQPTTWGIPVGFGMFALTFALVAVYVYRANSVYDAIVASIRQGDDQ</sequence>
<evidence type="ECO:0000313" key="2">
    <source>
        <dbReference type="EMBL" id="ABB08555.1"/>
    </source>
</evidence>
<dbReference type="AlphaFoldDB" id="Q39G61"/>
<dbReference type="InterPro" id="IPR007436">
    <property type="entry name" value="DUF485"/>
</dbReference>
<feature type="transmembrane region" description="Helical" evidence="1">
    <location>
        <begin position="80"/>
        <end position="101"/>
    </location>
</feature>
<dbReference type="InterPro" id="IPR052959">
    <property type="entry name" value="Inner_membrane_assoc"/>
</dbReference>
<dbReference type="Pfam" id="PF04341">
    <property type="entry name" value="DUF485"/>
    <property type="match status" value="1"/>
</dbReference>
<keyword evidence="3" id="KW-1185">Reference proteome</keyword>
<keyword evidence="1" id="KW-0472">Membrane</keyword>
<name>Q39G61_BURL3</name>
<organism evidence="2 3">
    <name type="scientific">Burkholderia lata (strain ATCC 17760 / DSM 23089 / LMG 22485 / NCIMB 9086 / R18194 / 383)</name>
    <dbReference type="NCBI Taxonomy" id="482957"/>
    <lineage>
        <taxon>Bacteria</taxon>
        <taxon>Pseudomonadati</taxon>
        <taxon>Pseudomonadota</taxon>
        <taxon>Betaproteobacteria</taxon>
        <taxon>Burkholderiales</taxon>
        <taxon>Burkholderiaceae</taxon>
        <taxon>Burkholderia</taxon>
        <taxon>Burkholderia cepacia complex</taxon>
    </lineage>
</organism>
<dbReference type="EMBL" id="CP000151">
    <property type="protein sequence ID" value="ABB08555.1"/>
    <property type="molecule type" value="Genomic_DNA"/>
</dbReference>
<gene>
    <name evidence="2" type="ordered locus">Bcep18194_A4961</name>
</gene>
<dbReference type="GO" id="GO:0005886">
    <property type="term" value="C:plasma membrane"/>
    <property type="evidence" value="ECO:0007669"/>
    <property type="project" value="TreeGrafter"/>
</dbReference>
<feature type="transmembrane region" description="Helical" evidence="1">
    <location>
        <begin position="41"/>
        <end position="68"/>
    </location>
</feature>
<dbReference type="KEGG" id="bur:Bcep18194_A4961"/>
<evidence type="ECO:0000256" key="1">
    <source>
        <dbReference type="SAM" id="Phobius"/>
    </source>
</evidence>
<accession>Q39G61</accession>
<dbReference type="PATRIC" id="fig|482957.22.peg.1892"/>
<dbReference type="RefSeq" id="WP_011352113.1">
    <property type="nucleotide sequence ID" value="NC_007510.1"/>
</dbReference>
<evidence type="ECO:0008006" key="4">
    <source>
        <dbReference type="Google" id="ProtNLM"/>
    </source>
</evidence>